<dbReference type="Proteomes" id="UP000543598">
    <property type="component" value="Unassembled WGS sequence"/>
</dbReference>
<dbReference type="AlphaFoldDB" id="A0A7Y2LX50"/>
<proteinExistence type="predicted"/>
<evidence type="ECO:0000313" key="1">
    <source>
        <dbReference type="EMBL" id="NNH02437.1"/>
    </source>
</evidence>
<dbReference type="RefSeq" id="WP_167040892.1">
    <property type="nucleotide sequence ID" value="NZ_BAAANA010000003.1"/>
</dbReference>
<comment type="caution">
    <text evidence="1">The sequence shown here is derived from an EMBL/GenBank/DDBJ whole genome shotgun (WGS) entry which is preliminary data.</text>
</comment>
<dbReference type="EMBL" id="JABEMB010000001">
    <property type="protein sequence ID" value="NNH02437.1"/>
    <property type="molecule type" value="Genomic_DNA"/>
</dbReference>
<name>A0A7Y2LX50_9MICO</name>
<accession>A0A7Y2LX50</accession>
<protein>
    <recommendedName>
        <fullName evidence="3">Fe-S oxidoreductase</fullName>
    </recommendedName>
</protein>
<reference evidence="1 2" key="1">
    <citation type="submission" date="2020-05" db="EMBL/GenBank/DDBJ databases">
        <title>MicrobeNet Type strains.</title>
        <authorList>
            <person name="Nicholson A.C."/>
        </authorList>
    </citation>
    <scope>NUCLEOTIDE SEQUENCE [LARGE SCALE GENOMIC DNA]</scope>
    <source>
        <strain evidence="1 2">JCM 14282</strain>
    </source>
</reference>
<keyword evidence="2" id="KW-1185">Reference proteome</keyword>
<evidence type="ECO:0000313" key="2">
    <source>
        <dbReference type="Proteomes" id="UP000543598"/>
    </source>
</evidence>
<sequence>MQLGTRWTARTEPPAVVPAALREQIAAVEASLPVDALGQPAPRWTLTWLEGRPIAELDTGIIVSVDAAGTVVVRHDVDDEFSGD</sequence>
<evidence type="ECO:0008006" key="3">
    <source>
        <dbReference type="Google" id="ProtNLM"/>
    </source>
</evidence>
<gene>
    <name evidence="1" type="ORF">HLA99_00940</name>
</gene>
<organism evidence="1 2">
    <name type="scientific">Microbacterium ulmi</name>
    <dbReference type="NCBI Taxonomy" id="179095"/>
    <lineage>
        <taxon>Bacteria</taxon>
        <taxon>Bacillati</taxon>
        <taxon>Actinomycetota</taxon>
        <taxon>Actinomycetes</taxon>
        <taxon>Micrococcales</taxon>
        <taxon>Microbacteriaceae</taxon>
        <taxon>Microbacterium</taxon>
    </lineage>
</organism>